<organism evidence="2 3">
    <name type="scientific">Colletotrichum kahawae</name>
    <name type="common">Coffee berry disease fungus</name>
    <dbReference type="NCBI Taxonomy" id="34407"/>
    <lineage>
        <taxon>Eukaryota</taxon>
        <taxon>Fungi</taxon>
        <taxon>Dikarya</taxon>
        <taxon>Ascomycota</taxon>
        <taxon>Pezizomycotina</taxon>
        <taxon>Sordariomycetes</taxon>
        <taxon>Hypocreomycetidae</taxon>
        <taxon>Glomerellales</taxon>
        <taxon>Glomerellaceae</taxon>
        <taxon>Colletotrichum</taxon>
        <taxon>Colletotrichum gloeosporioides species complex</taxon>
    </lineage>
</organism>
<feature type="region of interest" description="Disordered" evidence="1">
    <location>
        <begin position="276"/>
        <end position="311"/>
    </location>
</feature>
<protein>
    <submittedName>
        <fullName evidence="2">Uncharacterized protein</fullName>
    </submittedName>
</protein>
<proteinExistence type="predicted"/>
<evidence type="ECO:0000313" key="3">
    <source>
        <dbReference type="Proteomes" id="UP001281614"/>
    </source>
</evidence>
<dbReference type="AlphaFoldDB" id="A0AAE0CZ89"/>
<reference evidence="2" key="1">
    <citation type="submission" date="2023-02" db="EMBL/GenBank/DDBJ databases">
        <title>Colletotrichum kahawae CIFC_Que2 genome sequencing and assembly.</title>
        <authorList>
            <person name="Baroncelli R."/>
        </authorList>
    </citation>
    <scope>NUCLEOTIDE SEQUENCE</scope>
    <source>
        <strain evidence="2">CIFC_Que2</strain>
    </source>
</reference>
<sequence length="311" mass="36535">MMDTAVATDMQATACDPQLQCPLFSTLPGEIRNEIFALALVQFEDSDNAYPEDSYWYRPGFSGPRKSSSALLQTCKAAYFEGQKAFLRELEWAFWFDRGPEGRTGMHSCLSFFRKLTPQQSQDLKKVRFFMQMFRFENGTELHRLFHQPNFNPEKLTITIRYSDWWYWESDTPLRMKEDWLRRFSGPPGLRELKVEYETITRKKDAMMKIVERNKKWKLSVGDSEEGGHLSAEGTKLVEWRWHGKSALGGTKWYHHGDGDTMEYVVVTDTWRYVPGPMSEEDLKKREILPPEHYPEESDDSDESDEEEEEE</sequence>
<name>A0AAE0CZ89_COLKA</name>
<dbReference type="Proteomes" id="UP001281614">
    <property type="component" value="Unassembled WGS sequence"/>
</dbReference>
<comment type="caution">
    <text evidence="2">The sequence shown here is derived from an EMBL/GenBank/DDBJ whole genome shotgun (WGS) entry which is preliminary data.</text>
</comment>
<feature type="compositionally biased region" description="Acidic residues" evidence="1">
    <location>
        <begin position="297"/>
        <end position="311"/>
    </location>
</feature>
<gene>
    <name evidence="2" type="ORF">CKAH01_02502</name>
</gene>
<feature type="compositionally biased region" description="Basic and acidic residues" evidence="1">
    <location>
        <begin position="281"/>
        <end position="296"/>
    </location>
</feature>
<accession>A0AAE0CZ89</accession>
<evidence type="ECO:0000313" key="2">
    <source>
        <dbReference type="EMBL" id="KAK2729528.1"/>
    </source>
</evidence>
<keyword evidence="3" id="KW-1185">Reference proteome</keyword>
<dbReference type="EMBL" id="VYYT01000776">
    <property type="protein sequence ID" value="KAK2729528.1"/>
    <property type="molecule type" value="Genomic_DNA"/>
</dbReference>
<evidence type="ECO:0000256" key="1">
    <source>
        <dbReference type="SAM" id="MobiDB-lite"/>
    </source>
</evidence>